<name>A0A6A6FEJ1_9PEZI</name>
<feature type="compositionally biased region" description="Basic and acidic residues" evidence="1">
    <location>
        <begin position="21"/>
        <end position="33"/>
    </location>
</feature>
<evidence type="ECO:0000313" key="3">
    <source>
        <dbReference type="Proteomes" id="UP000799539"/>
    </source>
</evidence>
<accession>A0A6A6FEJ1</accession>
<gene>
    <name evidence="2" type="ORF">CERZMDRAFT_90776</name>
</gene>
<evidence type="ECO:0000313" key="2">
    <source>
        <dbReference type="EMBL" id="KAF2211870.1"/>
    </source>
</evidence>
<organism evidence="2 3">
    <name type="scientific">Cercospora zeae-maydis SCOH1-5</name>
    <dbReference type="NCBI Taxonomy" id="717836"/>
    <lineage>
        <taxon>Eukaryota</taxon>
        <taxon>Fungi</taxon>
        <taxon>Dikarya</taxon>
        <taxon>Ascomycota</taxon>
        <taxon>Pezizomycotina</taxon>
        <taxon>Dothideomycetes</taxon>
        <taxon>Dothideomycetidae</taxon>
        <taxon>Mycosphaerellales</taxon>
        <taxon>Mycosphaerellaceae</taxon>
        <taxon>Cercospora</taxon>
    </lineage>
</organism>
<keyword evidence="3" id="KW-1185">Reference proteome</keyword>
<dbReference type="Proteomes" id="UP000799539">
    <property type="component" value="Unassembled WGS sequence"/>
</dbReference>
<evidence type="ECO:0000256" key="1">
    <source>
        <dbReference type="SAM" id="MobiDB-lite"/>
    </source>
</evidence>
<proteinExistence type="predicted"/>
<dbReference type="AlphaFoldDB" id="A0A6A6FEJ1"/>
<feature type="region of interest" description="Disordered" evidence="1">
    <location>
        <begin position="18"/>
        <end position="39"/>
    </location>
</feature>
<sequence>MSTTARCLKLSHPVHIVSTGRSREGRQSEDNLGKDTSTTSDIGAMIATNRLQSIRGLD</sequence>
<protein>
    <submittedName>
        <fullName evidence="2">Uncharacterized protein</fullName>
    </submittedName>
</protein>
<dbReference type="EMBL" id="ML992674">
    <property type="protein sequence ID" value="KAF2211870.1"/>
    <property type="molecule type" value="Genomic_DNA"/>
</dbReference>
<reference evidence="2" key="1">
    <citation type="journal article" date="2020" name="Stud. Mycol.">
        <title>101 Dothideomycetes genomes: a test case for predicting lifestyles and emergence of pathogens.</title>
        <authorList>
            <person name="Haridas S."/>
            <person name="Albert R."/>
            <person name="Binder M."/>
            <person name="Bloem J."/>
            <person name="Labutti K."/>
            <person name="Salamov A."/>
            <person name="Andreopoulos B."/>
            <person name="Baker S."/>
            <person name="Barry K."/>
            <person name="Bills G."/>
            <person name="Bluhm B."/>
            <person name="Cannon C."/>
            <person name="Castanera R."/>
            <person name="Culley D."/>
            <person name="Daum C."/>
            <person name="Ezra D."/>
            <person name="Gonzalez J."/>
            <person name="Henrissat B."/>
            <person name="Kuo A."/>
            <person name="Liang C."/>
            <person name="Lipzen A."/>
            <person name="Lutzoni F."/>
            <person name="Magnuson J."/>
            <person name="Mondo S."/>
            <person name="Nolan M."/>
            <person name="Ohm R."/>
            <person name="Pangilinan J."/>
            <person name="Park H.-J."/>
            <person name="Ramirez L."/>
            <person name="Alfaro M."/>
            <person name="Sun H."/>
            <person name="Tritt A."/>
            <person name="Yoshinaga Y."/>
            <person name="Zwiers L.-H."/>
            <person name="Turgeon B."/>
            <person name="Goodwin S."/>
            <person name="Spatafora J."/>
            <person name="Crous P."/>
            <person name="Grigoriev I."/>
        </authorList>
    </citation>
    <scope>NUCLEOTIDE SEQUENCE</scope>
    <source>
        <strain evidence="2">SCOH1-5</strain>
    </source>
</reference>